<feature type="region of interest" description="Disordered" evidence="2">
    <location>
        <begin position="1"/>
        <end position="28"/>
    </location>
</feature>
<dbReference type="GO" id="GO:0003677">
    <property type="term" value="F:DNA binding"/>
    <property type="evidence" value="ECO:0007669"/>
    <property type="project" value="UniProtKB-KW"/>
</dbReference>
<dbReference type="EMBL" id="AP025314">
    <property type="protein sequence ID" value="BDD09015.1"/>
    <property type="molecule type" value="Genomic_DNA"/>
</dbReference>
<accession>A0AAU9D9Q2</accession>
<dbReference type="RefSeq" id="WP_338394239.1">
    <property type="nucleotide sequence ID" value="NZ_AP025314.1"/>
</dbReference>
<evidence type="ECO:0000313" key="5">
    <source>
        <dbReference type="Proteomes" id="UP001348817"/>
    </source>
</evidence>
<keyword evidence="1 4" id="KW-0238">DNA-binding</keyword>
<reference evidence="4 5" key="1">
    <citation type="submission" date="2021-12" db="EMBL/GenBank/DDBJ databases">
        <title>Genome sequencing of bacteria with rrn-lacking chromosome and rrn-plasmid.</title>
        <authorList>
            <person name="Anda M."/>
            <person name="Iwasaki W."/>
        </authorList>
    </citation>
    <scope>NUCLEOTIDE SEQUENCE [LARGE SCALE GENOMIC DNA]</scope>
    <source>
        <strain evidence="4 5">DSM 100852</strain>
    </source>
</reference>
<dbReference type="KEGG" id="fax:FUAX_14470"/>
<name>A0AAU9D9Q2_9BACT</name>
<dbReference type="AlphaFoldDB" id="A0AAU9D9Q2"/>
<protein>
    <submittedName>
        <fullName evidence="4">DNA-binding protein</fullName>
    </submittedName>
</protein>
<organism evidence="4 5">
    <name type="scientific">Fulvitalea axinellae</name>
    <dbReference type="NCBI Taxonomy" id="1182444"/>
    <lineage>
        <taxon>Bacteria</taxon>
        <taxon>Pseudomonadati</taxon>
        <taxon>Bacteroidota</taxon>
        <taxon>Cytophagia</taxon>
        <taxon>Cytophagales</taxon>
        <taxon>Persicobacteraceae</taxon>
        <taxon>Fulvitalea</taxon>
    </lineage>
</organism>
<evidence type="ECO:0000313" key="4">
    <source>
        <dbReference type="EMBL" id="BDD09015.1"/>
    </source>
</evidence>
<gene>
    <name evidence="4" type="ORF">FUAX_14470</name>
</gene>
<dbReference type="Pfam" id="PF18291">
    <property type="entry name" value="HU-HIG"/>
    <property type="match status" value="1"/>
</dbReference>
<proteinExistence type="predicted"/>
<keyword evidence="5" id="KW-1185">Reference proteome</keyword>
<evidence type="ECO:0000256" key="2">
    <source>
        <dbReference type="SAM" id="MobiDB-lite"/>
    </source>
</evidence>
<sequence length="132" mass="14617">MLKYKITQKANPQDREGPKKYYATPQTSGKKTLSAISRDITDMSSLSRGDISNVLLNLVDQIPKYLLDGQSVQLGELGSFRLSFGSEGAESSEDFNVSMIRNKKIIFTPGPSLKQELAKAQFELVKEKEAVS</sequence>
<evidence type="ECO:0000256" key="1">
    <source>
        <dbReference type="ARBA" id="ARBA00023125"/>
    </source>
</evidence>
<dbReference type="InterPro" id="IPR010992">
    <property type="entry name" value="IHF-like_DNA-bd_dom_sf"/>
</dbReference>
<dbReference type="Proteomes" id="UP001348817">
    <property type="component" value="Chromosome"/>
</dbReference>
<dbReference type="InterPro" id="IPR041607">
    <property type="entry name" value="HU-HIG"/>
</dbReference>
<feature type="domain" description="HU" evidence="3">
    <location>
        <begin position="2"/>
        <end position="123"/>
    </location>
</feature>
<evidence type="ECO:0000259" key="3">
    <source>
        <dbReference type="Pfam" id="PF18291"/>
    </source>
</evidence>
<dbReference type="InterPro" id="IPR005902">
    <property type="entry name" value="HU_DNA-bd_put"/>
</dbReference>
<dbReference type="SUPFAM" id="SSF47729">
    <property type="entry name" value="IHF-like DNA-binding proteins"/>
    <property type="match status" value="1"/>
</dbReference>
<dbReference type="NCBIfam" id="TIGR01201">
    <property type="entry name" value="HU_rel"/>
    <property type="match status" value="1"/>
</dbReference>